<comment type="caution">
    <text evidence="1">The sequence shown here is derived from an EMBL/GenBank/DDBJ whole genome shotgun (WGS) entry which is preliminary data.</text>
</comment>
<organism evidence="1 2">
    <name type="scientific">Skeletonema marinoi</name>
    <dbReference type="NCBI Taxonomy" id="267567"/>
    <lineage>
        <taxon>Eukaryota</taxon>
        <taxon>Sar</taxon>
        <taxon>Stramenopiles</taxon>
        <taxon>Ochrophyta</taxon>
        <taxon>Bacillariophyta</taxon>
        <taxon>Coscinodiscophyceae</taxon>
        <taxon>Thalassiosirophycidae</taxon>
        <taxon>Thalassiosirales</taxon>
        <taxon>Skeletonemataceae</taxon>
        <taxon>Skeletonema</taxon>
        <taxon>Skeletonema marinoi-dohrnii complex</taxon>
    </lineage>
</organism>
<gene>
    <name evidence="1" type="ORF">QTG54_015968</name>
</gene>
<keyword evidence="2" id="KW-1185">Reference proteome</keyword>
<proteinExistence type="predicted"/>
<dbReference type="AlphaFoldDB" id="A0AAD9D575"/>
<dbReference type="EMBL" id="JATAAI010000050">
    <property type="protein sequence ID" value="KAK1733409.1"/>
    <property type="molecule type" value="Genomic_DNA"/>
</dbReference>
<accession>A0AAD9D575</accession>
<evidence type="ECO:0000313" key="2">
    <source>
        <dbReference type="Proteomes" id="UP001224775"/>
    </source>
</evidence>
<evidence type="ECO:0000313" key="1">
    <source>
        <dbReference type="EMBL" id="KAK1733409.1"/>
    </source>
</evidence>
<dbReference type="Proteomes" id="UP001224775">
    <property type="component" value="Unassembled WGS sequence"/>
</dbReference>
<name>A0AAD9D575_9STRA</name>
<reference evidence="1" key="1">
    <citation type="submission" date="2023-06" db="EMBL/GenBank/DDBJ databases">
        <title>Survivors Of The Sea: Transcriptome response of Skeletonema marinoi to long-term dormancy.</title>
        <authorList>
            <person name="Pinder M.I.M."/>
            <person name="Kourtchenko O."/>
            <person name="Robertson E.K."/>
            <person name="Larsson T."/>
            <person name="Maumus F."/>
            <person name="Osuna-Cruz C.M."/>
            <person name="Vancaester E."/>
            <person name="Stenow R."/>
            <person name="Vandepoele K."/>
            <person name="Ploug H."/>
            <person name="Bruchert V."/>
            <person name="Godhe A."/>
            <person name="Topel M."/>
        </authorList>
    </citation>
    <scope>NUCLEOTIDE SEQUENCE</scope>
    <source>
        <strain evidence="1">R05AC</strain>
    </source>
</reference>
<protein>
    <submittedName>
        <fullName evidence="1">Uncharacterized protein</fullName>
    </submittedName>
</protein>
<sequence>MNATAECSIAVAVQATLVGHEDHSSLSNNILLNSSDSKSNGVSPLIIANTSKTLFSLQSDVAELSLMVIKAAGIAALYASDEESRIAIATCFATVKLADKGFSMAGRLLIPDRGSGSKEEVVTVNLSPLHELLDQYDTNFDVDSIVSGTALECLVSAAKEAARAAIDAAKAANSCSVSPTAHSAMALAQAAANTSAKAARLNTAALEVSSSFL</sequence>